<protein>
    <submittedName>
        <fullName evidence="1">Uncharacterized protein</fullName>
    </submittedName>
</protein>
<gene>
    <name evidence="1" type="ORF">F444_01939</name>
</gene>
<organism evidence="1 2">
    <name type="scientific">Phytophthora nicotianae P1976</name>
    <dbReference type="NCBI Taxonomy" id="1317066"/>
    <lineage>
        <taxon>Eukaryota</taxon>
        <taxon>Sar</taxon>
        <taxon>Stramenopiles</taxon>
        <taxon>Oomycota</taxon>
        <taxon>Peronosporomycetes</taxon>
        <taxon>Peronosporales</taxon>
        <taxon>Peronosporaceae</taxon>
        <taxon>Phytophthora</taxon>
    </lineage>
</organism>
<name>A0A081AZ12_PHYNI</name>
<reference evidence="1 2" key="1">
    <citation type="submission" date="2013-11" db="EMBL/GenBank/DDBJ databases">
        <title>The Genome Sequence of Phytophthora parasitica P1976.</title>
        <authorList>
            <consortium name="The Broad Institute Genomics Platform"/>
            <person name="Russ C."/>
            <person name="Tyler B."/>
            <person name="Panabieres F."/>
            <person name="Shan W."/>
            <person name="Tripathy S."/>
            <person name="Grunwald N."/>
            <person name="Machado M."/>
            <person name="Johnson C.S."/>
            <person name="Walker B."/>
            <person name="Young S."/>
            <person name="Zeng Q."/>
            <person name="Gargeya S."/>
            <person name="Fitzgerald M."/>
            <person name="Haas B."/>
            <person name="Abouelleil A."/>
            <person name="Allen A.W."/>
            <person name="Alvarado L."/>
            <person name="Arachchi H.M."/>
            <person name="Berlin A.M."/>
            <person name="Chapman S.B."/>
            <person name="Gainer-Dewar J."/>
            <person name="Goldberg J."/>
            <person name="Griggs A."/>
            <person name="Gujja S."/>
            <person name="Hansen M."/>
            <person name="Howarth C."/>
            <person name="Imamovic A."/>
            <person name="Ireland A."/>
            <person name="Larimer J."/>
            <person name="McCowan C."/>
            <person name="Murphy C."/>
            <person name="Pearson M."/>
            <person name="Poon T.W."/>
            <person name="Priest M."/>
            <person name="Roberts A."/>
            <person name="Saif S."/>
            <person name="Shea T."/>
            <person name="Sisk P."/>
            <person name="Sykes S."/>
            <person name="Wortman J."/>
            <person name="Nusbaum C."/>
            <person name="Birren B."/>
        </authorList>
    </citation>
    <scope>NUCLEOTIDE SEQUENCE [LARGE SCALE GENOMIC DNA]</scope>
    <source>
        <strain evidence="1 2">P1976</strain>
    </source>
</reference>
<sequence length="50" mass="5684">MTEADVYLEALKTFDVSKPHHDVHGVTGWRAPQDAMHANATYKLNQRGYL</sequence>
<evidence type="ECO:0000313" key="2">
    <source>
        <dbReference type="Proteomes" id="UP000028582"/>
    </source>
</evidence>
<dbReference type="AlphaFoldDB" id="A0A081AZ12"/>
<dbReference type="EMBL" id="ANJA01000358">
    <property type="protein sequence ID" value="ETO84123.1"/>
    <property type="molecule type" value="Genomic_DNA"/>
</dbReference>
<comment type="caution">
    <text evidence="1">The sequence shown here is derived from an EMBL/GenBank/DDBJ whole genome shotgun (WGS) entry which is preliminary data.</text>
</comment>
<dbReference type="Proteomes" id="UP000028582">
    <property type="component" value="Unassembled WGS sequence"/>
</dbReference>
<accession>A0A081AZ12</accession>
<proteinExistence type="predicted"/>
<evidence type="ECO:0000313" key="1">
    <source>
        <dbReference type="EMBL" id="ETO84123.1"/>
    </source>
</evidence>